<evidence type="ECO:0000313" key="4">
    <source>
        <dbReference type="Proteomes" id="UP000192491"/>
    </source>
</evidence>
<comment type="caution">
    <text evidence="3">The sequence shown here is derived from an EMBL/GenBank/DDBJ whole genome shotgun (WGS) entry which is preliminary data.</text>
</comment>
<dbReference type="SUPFAM" id="SSF53955">
    <property type="entry name" value="Lysozyme-like"/>
    <property type="match status" value="1"/>
</dbReference>
<dbReference type="AlphaFoldDB" id="A0A1Y1QQB1"/>
<dbReference type="Gene3D" id="1.20.141.10">
    <property type="entry name" value="Chitosanase, subunit A, domain 1"/>
    <property type="match status" value="1"/>
</dbReference>
<dbReference type="InterPro" id="IPR008565">
    <property type="entry name" value="TtsA-like_GH18_dom"/>
</dbReference>
<feature type="domain" description="TtsA-like Glycoside hydrolase family 108" evidence="1">
    <location>
        <begin position="12"/>
        <end position="93"/>
    </location>
</feature>
<dbReference type="Proteomes" id="UP000192491">
    <property type="component" value="Unassembled WGS sequence"/>
</dbReference>
<accession>A0A1Y1QQB1</accession>
<dbReference type="InterPro" id="IPR023346">
    <property type="entry name" value="Lysozyme-like_dom_sf"/>
</dbReference>
<evidence type="ECO:0000259" key="2">
    <source>
        <dbReference type="Pfam" id="PF09374"/>
    </source>
</evidence>
<dbReference type="EMBL" id="MTEJ01000102">
    <property type="protein sequence ID" value="OQX10878.1"/>
    <property type="molecule type" value="Genomic_DNA"/>
</dbReference>
<sequence length="340" mass="36568">MDLYAIRRDIINRVIGIEGAFVNDSRDSGGATKYGITADTARHYGIADAGGITVEQAFDIYIRGYWDKMSLDHVAVLSPELAEELFEQAVNMGNTRPTEWLQRMLNVLNLNGIHYADLKIDREMGEKTILALTAFLKRRGERGIKILVNGLNAYQSAFYFDLAGRREKDEAFAFGWQANRVAETEVSATEFLHRPAYDENSPVAVAPLPAPSAALPPLYYVMDSNGDTLGVWDKAPPPGAPDSYIRENGINYPLYTYKPPKPPLIAPETAAEVSVHGGLLGIAAAGLSAALGVDLGISPDTGTAIAAGGGISSLLLFGVKQAAKFGAKLLVERLQGGKNG</sequence>
<name>A0A1Y1QQB1_9GAMM</name>
<evidence type="ECO:0000313" key="3">
    <source>
        <dbReference type="EMBL" id="OQX10878.1"/>
    </source>
</evidence>
<dbReference type="Pfam" id="PF05838">
    <property type="entry name" value="Glyco_hydro_108"/>
    <property type="match status" value="1"/>
</dbReference>
<proteinExistence type="predicted"/>
<feature type="domain" description="Peptidoglycan binding" evidence="2">
    <location>
        <begin position="97"/>
        <end position="181"/>
    </location>
</feature>
<dbReference type="Pfam" id="PF09374">
    <property type="entry name" value="PG_binding_3"/>
    <property type="match status" value="1"/>
</dbReference>
<dbReference type="InterPro" id="IPR018537">
    <property type="entry name" value="Peptidoglycan-bd_3"/>
</dbReference>
<organism evidence="3 4">
    <name type="scientific">Thiothrix lacustris</name>
    <dbReference type="NCBI Taxonomy" id="525917"/>
    <lineage>
        <taxon>Bacteria</taxon>
        <taxon>Pseudomonadati</taxon>
        <taxon>Pseudomonadota</taxon>
        <taxon>Gammaproteobacteria</taxon>
        <taxon>Thiotrichales</taxon>
        <taxon>Thiotrichaceae</taxon>
        <taxon>Thiothrix</taxon>
    </lineage>
</organism>
<evidence type="ECO:0000259" key="1">
    <source>
        <dbReference type="Pfam" id="PF05838"/>
    </source>
</evidence>
<gene>
    <name evidence="3" type="ORF">BWK73_19160</name>
</gene>
<protein>
    <submittedName>
        <fullName evidence="3">Uncharacterized protein</fullName>
    </submittedName>
</protein>
<reference evidence="3 4" key="1">
    <citation type="submission" date="2017-01" db="EMBL/GenBank/DDBJ databases">
        <title>Novel large sulfur bacteria in the metagenomes of groundwater-fed chemosynthetic microbial mats in the Lake Huron basin.</title>
        <authorList>
            <person name="Sharrar A.M."/>
            <person name="Flood B.E."/>
            <person name="Bailey J.V."/>
            <person name="Jones D.S."/>
            <person name="Biddanda B."/>
            <person name="Ruberg S.A."/>
            <person name="Marcus D.N."/>
            <person name="Dick G.J."/>
        </authorList>
    </citation>
    <scope>NUCLEOTIDE SEQUENCE [LARGE SCALE GENOMIC DNA]</scope>
    <source>
        <strain evidence="3">A8</strain>
    </source>
</reference>
<dbReference type="CDD" id="cd13926">
    <property type="entry name" value="N-acetylmuramidase_GH108"/>
    <property type="match status" value="1"/>
</dbReference>